<accession>A0A212PWB9</accession>
<gene>
    <name evidence="2" type="ORF">SAMN07250955_10160</name>
</gene>
<feature type="compositionally biased region" description="Basic and acidic residues" evidence="1">
    <location>
        <begin position="59"/>
        <end position="70"/>
    </location>
</feature>
<sequence>MSKLGTLMKLAPLAVAALTIVKGNQIRERYRPRTAAGPAGQAADGYSRPSSTASQVLRKVADMLDKGRRA</sequence>
<dbReference type="AlphaFoldDB" id="A0A212PWB9"/>
<proteinExistence type="predicted"/>
<evidence type="ECO:0000313" key="3">
    <source>
        <dbReference type="Proteomes" id="UP000197065"/>
    </source>
</evidence>
<feature type="region of interest" description="Disordered" evidence="1">
    <location>
        <begin position="27"/>
        <end position="70"/>
    </location>
</feature>
<organism evidence="2 3">
    <name type="scientific">Arboricoccus pini</name>
    <dbReference type="NCBI Taxonomy" id="1963835"/>
    <lineage>
        <taxon>Bacteria</taxon>
        <taxon>Pseudomonadati</taxon>
        <taxon>Pseudomonadota</taxon>
        <taxon>Alphaproteobacteria</taxon>
        <taxon>Geminicoccales</taxon>
        <taxon>Geminicoccaceae</taxon>
        <taxon>Arboricoccus</taxon>
    </lineage>
</organism>
<name>A0A212PWB9_9PROT</name>
<evidence type="ECO:0000313" key="2">
    <source>
        <dbReference type="EMBL" id="SNB51224.1"/>
    </source>
</evidence>
<dbReference type="Proteomes" id="UP000197065">
    <property type="component" value="Unassembled WGS sequence"/>
</dbReference>
<dbReference type="EMBL" id="FYEH01000001">
    <property type="protein sequence ID" value="SNB51224.1"/>
    <property type="molecule type" value="Genomic_DNA"/>
</dbReference>
<dbReference type="RefSeq" id="WP_088559402.1">
    <property type="nucleotide sequence ID" value="NZ_FYEH01000001.1"/>
</dbReference>
<reference evidence="2 3" key="1">
    <citation type="submission" date="2017-06" db="EMBL/GenBank/DDBJ databases">
        <authorList>
            <person name="Kim H.J."/>
            <person name="Triplett B.A."/>
        </authorList>
    </citation>
    <scope>NUCLEOTIDE SEQUENCE [LARGE SCALE GENOMIC DNA]</scope>
    <source>
        <strain evidence="2 3">B29T1</strain>
    </source>
</reference>
<evidence type="ECO:0000256" key="1">
    <source>
        <dbReference type="SAM" id="MobiDB-lite"/>
    </source>
</evidence>
<protein>
    <submittedName>
        <fullName evidence="2">Uncharacterized protein</fullName>
    </submittedName>
</protein>
<keyword evidence="3" id="KW-1185">Reference proteome</keyword>